<gene>
    <name evidence="6" type="ORF">MVEN_01652900</name>
</gene>
<dbReference type="SUPFAM" id="SSF144232">
    <property type="entry name" value="HIT/MYND zinc finger-like"/>
    <property type="match status" value="1"/>
</dbReference>
<evidence type="ECO:0000256" key="1">
    <source>
        <dbReference type="ARBA" id="ARBA00022723"/>
    </source>
</evidence>
<dbReference type="OrthoDB" id="2998255at2759"/>
<evidence type="ECO:0000256" key="2">
    <source>
        <dbReference type="ARBA" id="ARBA00022771"/>
    </source>
</evidence>
<accession>A0A8H7CP31</accession>
<keyword evidence="7" id="KW-1185">Reference proteome</keyword>
<evidence type="ECO:0000313" key="7">
    <source>
        <dbReference type="Proteomes" id="UP000620124"/>
    </source>
</evidence>
<dbReference type="InterPro" id="IPR002893">
    <property type="entry name" value="Znf_MYND"/>
</dbReference>
<dbReference type="PROSITE" id="PS50865">
    <property type="entry name" value="ZF_MYND_2"/>
    <property type="match status" value="1"/>
</dbReference>
<feature type="domain" description="MYND-type" evidence="5">
    <location>
        <begin position="377"/>
        <end position="423"/>
    </location>
</feature>
<evidence type="ECO:0000313" key="6">
    <source>
        <dbReference type="EMBL" id="KAF7344905.1"/>
    </source>
</evidence>
<evidence type="ECO:0000259" key="5">
    <source>
        <dbReference type="PROSITE" id="PS50865"/>
    </source>
</evidence>
<organism evidence="6 7">
    <name type="scientific">Mycena venus</name>
    <dbReference type="NCBI Taxonomy" id="2733690"/>
    <lineage>
        <taxon>Eukaryota</taxon>
        <taxon>Fungi</taxon>
        <taxon>Dikarya</taxon>
        <taxon>Basidiomycota</taxon>
        <taxon>Agaricomycotina</taxon>
        <taxon>Agaricomycetes</taxon>
        <taxon>Agaricomycetidae</taxon>
        <taxon>Agaricales</taxon>
        <taxon>Marasmiineae</taxon>
        <taxon>Mycenaceae</taxon>
        <taxon>Mycena</taxon>
    </lineage>
</organism>
<reference evidence="6" key="1">
    <citation type="submission" date="2020-05" db="EMBL/GenBank/DDBJ databases">
        <title>Mycena genomes resolve the evolution of fungal bioluminescence.</title>
        <authorList>
            <person name="Tsai I.J."/>
        </authorList>
    </citation>
    <scope>NUCLEOTIDE SEQUENCE</scope>
    <source>
        <strain evidence="6">CCC161011</strain>
    </source>
</reference>
<dbReference type="Gene3D" id="6.10.140.2220">
    <property type="match status" value="1"/>
</dbReference>
<name>A0A8H7CP31_9AGAR</name>
<proteinExistence type="predicted"/>
<dbReference type="GO" id="GO:0008270">
    <property type="term" value="F:zinc ion binding"/>
    <property type="evidence" value="ECO:0007669"/>
    <property type="project" value="UniProtKB-KW"/>
</dbReference>
<keyword evidence="2 4" id="KW-0863">Zinc-finger</keyword>
<dbReference type="AlphaFoldDB" id="A0A8H7CP31"/>
<dbReference type="EMBL" id="JACAZI010000014">
    <property type="protein sequence ID" value="KAF7344905.1"/>
    <property type="molecule type" value="Genomic_DNA"/>
</dbReference>
<dbReference type="Proteomes" id="UP000620124">
    <property type="component" value="Unassembled WGS sequence"/>
</dbReference>
<comment type="caution">
    <text evidence="6">The sequence shown here is derived from an EMBL/GenBank/DDBJ whole genome shotgun (WGS) entry which is preliminary data.</text>
</comment>
<protein>
    <submittedName>
        <fullName evidence="6">MYND-type domain-containing protein</fullName>
    </submittedName>
</protein>
<evidence type="ECO:0000256" key="3">
    <source>
        <dbReference type="ARBA" id="ARBA00022833"/>
    </source>
</evidence>
<keyword evidence="3" id="KW-0862">Zinc</keyword>
<evidence type="ECO:0000256" key="4">
    <source>
        <dbReference type="PROSITE-ProRule" id="PRU00134"/>
    </source>
</evidence>
<keyword evidence="1" id="KW-0479">Metal-binding</keyword>
<dbReference type="Pfam" id="PF01753">
    <property type="entry name" value="zf-MYND"/>
    <property type="match status" value="1"/>
</dbReference>
<sequence length="546" mass="61432">MPPRRVSPRDRTLEKAVRMYVEALEDPSAPKYCGIALTGLLLKILPESDVYADVLASHHDFWDASITFLTIGRTEEDLETLLNHLSRCDCAMTPYLLDLHSTCNRGERDFRERKGGIWTSHDGYHALSRARFPHLLFATLSRAVHLVKPKVVAKGAKATWPQAITDLIPFGAETTVGTLVRWHHALYNDLIIFCLLQAMAHLCRSLIMPHIANSALPALMISSGRALFDRTDKGLASPDLHRRRQCANSFFFQADPINSFLLCVLRESIGEVQFARGNETKLVQLCNLLVHLSTDPRLPPERAVGDTRIQLYGCIVWASHLYRMFYMYLPPRPPIVLHPDVAKYDQMTFPPAETTHDLRGTVHTALSATRRHMNCASWGCTQTLQSLGKAFMRCARCHVVCYCGKECQSRAWKEGKYPHRLLCPVFSQLMRIGGDAATHFGPTTQAMALERWAAGNIPEADFQLVHDWWINLQELAQVDPSLTVLMPNGTEWRPGFDDYDEVVARFGADGNGPKSFLVNPLARLPSEVAKVKAAHEALPFHGEEFM</sequence>